<dbReference type="Proteomes" id="UP000011728">
    <property type="component" value="Chromosome"/>
</dbReference>
<dbReference type="EMBL" id="CP004121">
    <property type="protein sequence ID" value="AGF57296.1"/>
    <property type="molecule type" value="Genomic_DNA"/>
</dbReference>
<dbReference type="InterPro" id="IPR029058">
    <property type="entry name" value="AB_hydrolase_fold"/>
</dbReference>
<dbReference type="eggNOG" id="COG0596">
    <property type="taxonomic scope" value="Bacteria"/>
</dbReference>
<dbReference type="AlphaFoldDB" id="M1MRD2"/>
<organism evidence="1 2">
    <name type="scientific">Clostridium saccharoperbutylacetonicum N1-4(HMT)</name>
    <dbReference type="NCBI Taxonomy" id="931276"/>
    <lineage>
        <taxon>Bacteria</taxon>
        <taxon>Bacillati</taxon>
        <taxon>Bacillota</taxon>
        <taxon>Clostridia</taxon>
        <taxon>Eubacteriales</taxon>
        <taxon>Clostridiaceae</taxon>
        <taxon>Clostridium</taxon>
    </lineage>
</organism>
<evidence type="ECO:0000313" key="2">
    <source>
        <dbReference type="Proteomes" id="UP000011728"/>
    </source>
</evidence>
<dbReference type="PATRIC" id="fig|931276.5.peg.3561"/>
<dbReference type="KEGG" id="csr:Cspa_c35350"/>
<dbReference type="STRING" id="36745.CLSAP_33090"/>
<proteinExistence type="predicted"/>
<name>M1MRD2_9CLOT</name>
<dbReference type="HOGENOM" id="CLU_692053_0_0_9"/>
<dbReference type="SUPFAM" id="SSF53474">
    <property type="entry name" value="alpha/beta-Hydrolases"/>
    <property type="match status" value="1"/>
</dbReference>
<evidence type="ECO:0008006" key="3">
    <source>
        <dbReference type="Google" id="ProtNLM"/>
    </source>
</evidence>
<sequence>MEQLSYAELILLDNLIYLEWEAKENKSVKEIVDDILKDADFDKLMGNIGNCIMKTPKYQWIKILNYIGENNNLCNYRIKNIAAYKNGMKFACLVNENNNAVVIFRGTSTEAEWEDNGEGAYTSVTNEQLEALKFINNLNYDNITVSGHSKGGNKAQYVTILSSKIKKCVSINGQGFSNSFLESYREEINKNKSKIVGINAEYDYVSCLFNTISGENHFIKTDFQVNPFDYHRANILLDNNGKLRQETNESVIFDIVNGFSKYIISNLNENFERAIVDKVIDIIELFLCKKDEKNIMIFAGEYLIMDYYRSKYEQDEDFIKSYALVEILILPLVFWDEFIYIEETKSEAHLKAVTNNIRWFCNKIVNKVQNFDESQKYIVVWVMKGINDFIYRLEREIL</sequence>
<reference evidence="1 2" key="1">
    <citation type="submission" date="2013-02" db="EMBL/GenBank/DDBJ databases">
        <title>Genome sequence of Clostridium saccharoperbutylacetonicum N1-4(HMT).</title>
        <authorList>
            <person name="Poehlein A."/>
            <person name="Daniel R."/>
        </authorList>
    </citation>
    <scope>NUCLEOTIDE SEQUENCE [LARGE SCALE GENOMIC DNA]</scope>
    <source>
        <strain evidence="2">N1-4(HMT)</strain>
    </source>
</reference>
<gene>
    <name evidence="1" type="ORF">Cspa_c35350</name>
</gene>
<dbReference type="OrthoDB" id="9769481at2"/>
<evidence type="ECO:0000313" key="1">
    <source>
        <dbReference type="EMBL" id="AGF57296.1"/>
    </source>
</evidence>
<keyword evidence="2" id="KW-1185">Reference proteome</keyword>
<dbReference type="RefSeq" id="WP_015393612.1">
    <property type="nucleotide sequence ID" value="NC_020291.1"/>
</dbReference>
<dbReference type="Pfam" id="PF11187">
    <property type="entry name" value="Mbeg1-like"/>
    <property type="match status" value="1"/>
</dbReference>
<accession>M1MRD2</accession>
<dbReference type="InterPro" id="IPR024499">
    <property type="entry name" value="Mbeg1-like"/>
</dbReference>
<protein>
    <recommendedName>
        <fullName evidence="3">DUF2974 domain-containing protein</fullName>
    </recommendedName>
</protein>